<dbReference type="OrthoDB" id="2270193at2759"/>
<dbReference type="SMART" id="SM00184">
    <property type="entry name" value="RING"/>
    <property type="match status" value="1"/>
</dbReference>
<keyword evidence="4" id="KW-0808">Transferase</keyword>
<dbReference type="InterPro" id="IPR000626">
    <property type="entry name" value="Ubiquitin-like_dom"/>
</dbReference>
<sequence length="652" mass="70510">MRVKIKYAAGGNVDVFIDVNRTEDVKVARRMAAAALEDAFDKPFPEGRLTLLFGGKQLANGMKMHEYGVKHNDSFLVHLKPPTVAVNEPEGSVASVETPISETTVAQGVVNGGLSSPIPNELPKSDAQAIDAISARLKGSDVLGGATVVPAADGNDGEEVLCGHCDNKSASKCNYCGCVYCGLKDDECNTLACDECGRFYHMRCLPTPLTELPEGDWYCEYCKNDPNLVISGEKKLDLSKTRKAKMPSATQTKNWGGGMACAGASKTCTIVPKNHVGSIPGVHVGQSWRFRIHVSGAGVHRPPVGGIAGSSTVPAVSIVLAGGYPEDEDRGDEFTYTGSGGYDLSGNKRVAKVQTFDQELTRQNRSLALACAAEIDEENGATAMDWKMSSPIRVCRSYKIAKKHPEYAPAEGVRYDGLYRIAKYWKEKGESGHYVWRYLFRRDDPEPAPWTPEGIANIERWGLELYDPDNGSSAPASGSKSKAGADQEPSTKRKQAGKAASGTKKANKVYTCTPSRELLEMIRLDTSNTRMWATMAEGTYPSESSYLEALSESALVCPICQELVQQPVTTPCGHNICNPCLCKAMKMYGIICPICRHDISSMGSVAEVRTTSNQNLVTILKSLISSYGNGWEVKPKVTSVQRALRSGMAVDE</sequence>
<feature type="domain" description="PHD-type" evidence="15">
    <location>
        <begin position="159"/>
        <end position="225"/>
    </location>
</feature>
<dbReference type="InterPro" id="IPR017907">
    <property type="entry name" value="Znf_RING_CS"/>
</dbReference>
<dbReference type="InterPro" id="IPR019787">
    <property type="entry name" value="Znf_PHD-finger"/>
</dbReference>
<reference evidence="19" key="1">
    <citation type="submission" date="2022-07" db="EMBL/GenBank/DDBJ databases">
        <title>Phylogenomic reconstructions and comparative analyses of Kickxellomycotina fungi.</title>
        <authorList>
            <person name="Reynolds N.K."/>
            <person name="Stajich J.E."/>
            <person name="Barry K."/>
            <person name="Grigoriev I.V."/>
            <person name="Crous P."/>
            <person name="Smith M.E."/>
        </authorList>
    </citation>
    <scope>NUCLEOTIDE SEQUENCE</scope>
    <source>
        <strain evidence="19">IMI 214461</strain>
    </source>
</reference>
<dbReference type="SUPFAM" id="SSF57850">
    <property type="entry name" value="RING/U-box"/>
    <property type="match status" value="1"/>
</dbReference>
<dbReference type="InterPro" id="IPR011011">
    <property type="entry name" value="Znf_FYVE_PHD"/>
</dbReference>
<dbReference type="InterPro" id="IPR045134">
    <property type="entry name" value="UHRF1/2-like"/>
</dbReference>
<dbReference type="InterPro" id="IPR029071">
    <property type="entry name" value="Ubiquitin-like_domsf"/>
</dbReference>
<evidence type="ECO:0000313" key="20">
    <source>
        <dbReference type="Proteomes" id="UP001150907"/>
    </source>
</evidence>
<dbReference type="EC" id="2.3.2.27" evidence="3"/>
<dbReference type="Gene3D" id="2.30.30.1150">
    <property type="match status" value="1"/>
</dbReference>
<accession>A0A9W8BL97</accession>
<dbReference type="AlphaFoldDB" id="A0A9W8BL97"/>
<evidence type="ECO:0000259" key="16">
    <source>
        <dbReference type="PROSITE" id="PS50053"/>
    </source>
</evidence>
<dbReference type="SUPFAM" id="SSF88697">
    <property type="entry name" value="PUA domain-like"/>
    <property type="match status" value="1"/>
</dbReference>
<evidence type="ECO:0000259" key="17">
    <source>
        <dbReference type="PROSITE" id="PS50089"/>
    </source>
</evidence>
<proteinExistence type="predicted"/>
<protein>
    <recommendedName>
        <fullName evidence="3">RING-type E3 ubiquitin transferase</fullName>
        <ecNumber evidence="3">2.3.2.27</ecNumber>
    </recommendedName>
</protein>
<feature type="domain" description="Ubiquitin-like" evidence="16">
    <location>
        <begin position="1"/>
        <end position="80"/>
    </location>
</feature>
<feature type="region of interest" description="Disordered" evidence="14">
    <location>
        <begin position="469"/>
        <end position="502"/>
    </location>
</feature>
<dbReference type="InterPro" id="IPR036987">
    <property type="entry name" value="SRA-YDG_sf"/>
</dbReference>
<keyword evidence="10 13" id="KW-0539">Nucleus</keyword>
<evidence type="ECO:0000256" key="10">
    <source>
        <dbReference type="ARBA" id="ARBA00023242"/>
    </source>
</evidence>
<dbReference type="InterPro" id="IPR027370">
    <property type="entry name" value="Znf-RING_euk"/>
</dbReference>
<dbReference type="GO" id="GO:0016567">
    <property type="term" value="P:protein ubiquitination"/>
    <property type="evidence" value="ECO:0007669"/>
    <property type="project" value="TreeGrafter"/>
</dbReference>
<feature type="compositionally biased region" description="Low complexity" evidence="14">
    <location>
        <begin position="471"/>
        <end position="482"/>
    </location>
</feature>
<dbReference type="SUPFAM" id="SSF54236">
    <property type="entry name" value="Ubiquitin-like"/>
    <property type="match status" value="1"/>
</dbReference>
<dbReference type="PROSITE" id="PS50016">
    <property type="entry name" value="ZF_PHD_2"/>
    <property type="match status" value="1"/>
</dbReference>
<evidence type="ECO:0000256" key="7">
    <source>
        <dbReference type="ARBA" id="ARBA00022786"/>
    </source>
</evidence>
<dbReference type="SMART" id="SM00249">
    <property type="entry name" value="PHD"/>
    <property type="match status" value="1"/>
</dbReference>
<keyword evidence="6 12" id="KW-0863">Zinc-finger</keyword>
<evidence type="ECO:0000256" key="14">
    <source>
        <dbReference type="SAM" id="MobiDB-lite"/>
    </source>
</evidence>
<evidence type="ECO:0000256" key="1">
    <source>
        <dbReference type="ARBA" id="ARBA00000900"/>
    </source>
</evidence>
<dbReference type="Proteomes" id="UP001150907">
    <property type="component" value="Unassembled WGS sequence"/>
</dbReference>
<dbReference type="InterPro" id="IPR001841">
    <property type="entry name" value="Znf_RING"/>
</dbReference>
<dbReference type="InterPro" id="IPR001965">
    <property type="entry name" value="Znf_PHD"/>
</dbReference>
<dbReference type="GO" id="GO:0005634">
    <property type="term" value="C:nucleus"/>
    <property type="evidence" value="ECO:0007669"/>
    <property type="project" value="UniProtKB-SubCell"/>
</dbReference>
<dbReference type="PANTHER" id="PTHR14140">
    <property type="entry name" value="E3 UBIQUITIN-PROTEIN LIGASE UHRF-RELATED"/>
    <property type="match status" value="1"/>
</dbReference>
<dbReference type="SMART" id="SM00466">
    <property type="entry name" value="SRA"/>
    <property type="match status" value="1"/>
</dbReference>
<evidence type="ECO:0000256" key="4">
    <source>
        <dbReference type="ARBA" id="ARBA00022679"/>
    </source>
</evidence>
<dbReference type="Pfam" id="PF00628">
    <property type="entry name" value="PHD"/>
    <property type="match status" value="1"/>
</dbReference>
<feature type="domain" description="YDG" evidence="18">
    <location>
        <begin position="277"/>
        <end position="442"/>
    </location>
</feature>
<feature type="domain" description="RING-type" evidence="17">
    <location>
        <begin position="557"/>
        <end position="596"/>
    </location>
</feature>
<evidence type="ECO:0000256" key="11">
    <source>
        <dbReference type="ARBA" id="ARBA00023306"/>
    </source>
</evidence>
<evidence type="ECO:0000256" key="5">
    <source>
        <dbReference type="ARBA" id="ARBA00022723"/>
    </source>
</evidence>
<keyword evidence="5" id="KW-0479">Metal-binding</keyword>
<dbReference type="Gene3D" id="3.30.40.10">
    <property type="entry name" value="Zinc/RING finger domain, C3HC4 (zinc finger)"/>
    <property type="match status" value="1"/>
</dbReference>
<evidence type="ECO:0000256" key="6">
    <source>
        <dbReference type="ARBA" id="ARBA00022771"/>
    </source>
</evidence>
<dbReference type="PANTHER" id="PTHR14140:SF45">
    <property type="entry name" value="RING-TYPE E3 UBIQUITIN TRANSFERASE"/>
    <property type="match status" value="1"/>
</dbReference>
<dbReference type="SUPFAM" id="SSF57903">
    <property type="entry name" value="FYVE/PHD zinc finger"/>
    <property type="match status" value="1"/>
</dbReference>
<dbReference type="CDD" id="cd17039">
    <property type="entry name" value="Ubl_ubiquitin_like"/>
    <property type="match status" value="1"/>
</dbReference>
<dbReference type="Pfam" id="PF13445">
    <property type="entry name" value="zf-RING_UBOX"/>
    <property type="match status" value="1"/>
</dbReference>
<evidence type="ECO:0000259" key="18">
    <source>
        <dbReference type="PROSITE" id="PS51015"/>
    </source>
</evidence>
<evidence type="ECO:0000256" key="2">
    <source>
        <dbReference type="ARBA" id="ARBA00004906"/>
    </source>
</evidence>
<evidence type="ECO:0000313" key="19">
    <source>
        <dbReference type="EMBL" id="KAJ2005339.1"/>
    </source>
</evidence>
<dbReference type="EMBL" id="JANBQF010000107">
    <property type="protein sequence ID" value="KAJ2005339.1"/>
    <property type="molecule type" value="Genomic_DNA"/>
</dbReference>
<evidence type="ECO:0000256" key="13">
    <source>
        <dbReference type="PROSITE-ProRule" id="PRU00358"/>
    </source>
</evidence>
<dbReference type="InterPro" id="IPR003105">
    <property type="entry name" value="SRA_YDG"/>
</dbReference>
<dbReference type="PROSITE" id="PS00518">
    <property type="entry name" value="ZF_RING_1"/>
    <property type="match status" value="1"/>
</dbReference>
<comment type="caution">
    <text evidence="19">The sequence shown here is derived from an EMBL/GenBank/DDBJ whole genome shotgun (WGS) entry which is preliminary data.</text>
</comment>
<dbReference type="InterPro" id="IPR015947">
    <property type="entry name" value="PUA-like_sf"/>
</dbReference>
<evidence type="ECO:0000256" key="8">
    <source>
        <dbReference type="ARBA" id="ARBA00022833"/>
    </source>
</evidence>
<dbReference type="GO" id="GO:0008270">
    <property type="term" value="F:zinc ion binding"/>
    <property type="evidence" value="ECO:0007669"/>
    <property type="project" value="UniProtKB-KW"/>
</dbReference>
<evidence type="ECO:0000259" key="15">
    <source>
        <dbReference type="PROSITE" id="PS50016"/>
    </source>
</evidence>
<dbReference type="PROSITE" id="PS51015">
    <property type="entry name" value="YDG"/>
    <property type="match status" value="1"/>
</dbReference>
<dbReference type="GO" id="GO:0044027">
    <property type="term" value="P:negative regulation of gene expression via chromosomal CpG island methylation"/>
    <property type="evidence" value="ECO:0007669"/>
    <property type="project" value="TreeGrafter"/>
</dbReference>
<evidence type="ECO:0000256" key="9">
    <source>
        <dbReference type="ARBA" id="ARBA00023125"/>
    </source>
</evidence>
<dbReference type="Pfam" id="PF02182">
    <property type="entry name" value="SAD_SRA"/>
    <property type="match status" value="1"/>
</dbReference>
<dbReference type="InterPro" id="IPR013083">
    <property type="entry name" value="Znf_RING/FYVE/PHD"/>
</dbReference>
<keyword evidence="20" id="KW-1185">Reference proteome</keyword>
<evidence type="ECO:0000256" key="3">
    <source>
        <dbReference type="ARBA" id="ARBA00012483"/>
    </source>
</evidence>
<comment type="catalytic activity">
    <reaction evidence="1">
        <text>S-ubiquitinyl-[E2 ubiquitin-conjugating enzyme]-L-cysteine + [acceptor protein]-L-lysine = [E2 ubiquitin-conjugating enzyme]-L-cysteine + N(6)-ubiquitinyl-[acceptor protein]-L-lysine.</text>
        <dbReference type="EC" id="2.3.2.27"/>
    </reaction>
</comment>
<name>A0A9W8BL97_9FUNG</name>
<comment type="subcellular location">
    <subcellularLocation>
        <location evidence="13">Nucleus</location>
    </subcellularLocation>
</comment>
<dbReference type="GO" id="GO:0003677">
    <property type="term" value="F:DNA binding"/>
    <property type="evidence" value="ECO:0007669"/>
    <property type="project" value="UniProtKB-KW"/>
</dbReference>
<dbReference type="Gene3D" id="2.30.280.10">
    <property type="entry name" value="SRA-YDG"/>
    <property type="match status" value="1"/>
</dbReference>
<keyword evidence="8" id="KW-0862">Zinc</keyword>
<dbReference type="PROSITE" id="PS50089">
    <property type="entry name" value="ZF_RING_2"/>
    <property type="match status" value="1"/>
</dbReference>
<dbReference type="GO" id="GO:0061630">
    <property type="term" value="F:ubiquitin protein ligase activity"/>
    <property type="evidence" value="ECO:0007669"/>
    <property type="project" value="UniProtKB-EC"/>
</dbReference>
<keyword evidence="11" id="KW-0131">Cell cycle</keyword>
<dbReference type="PROSITE" id="PS50053">
    <property type="entry name" value="UBIQUITIN_2"/>
    <property type="match status" value="1"/>
</dbReference>
<keyword evidence="9" id="KW-0238">DNA-binding</keyword>
<keyword evidence="7" id="KW-0833">Ubl conjugation pathway</keyword>
<organism evidence="19 20">
    <name type="scientific">Coemansia thaxteri</name>
    <dbReference type="NCBI Taxonomy" id="2663907"/>
    <lineage>
        <taxon>Eukaryota</taxon>
        <taxon>Fungi</taxon>
        <taxon>Fungi incertae sedis</taxon>
        <taxon>Zoopagomycota</taxon>
        <taxon>Kickxellomycotina</taxon>
        <taxon>Kickxellomycetes</taxon>
        <taxon>Kickxellales</taxon>
        <taxon>Kickxellaceae</taxon>
        <taxon>Coemansia</taxon>
    </lineage>
</organism>
<comment type="pathway">
    <text evidence="2">Protein modification; protein ubiquitination.</text>
</comment>
<gene>
    <name evidence="19" type="ORF">H4R26_002005</name>
</gene>
<evidence type="ECO:0000256" key="12">
    <source>
        <dbReference type="PROSITE-ProRule" id="PRU00175"/>
    </source>
</evidence>